<gene>
    <name evidence="13" type="ORF">CQ12_25310</name>
</gene>
<dbReference type="Gene3D" id="2.40.50.100">
    <property type="match status" value="1"/>
</dbReference>
<evidence type="ECO:0000256" key="5">
    <source>
        <dbReference type="ARBA" id="ARBA00022741"/>
    </source>
</evidence>
<dbReference type="PANTHER" id="PTHR43514:SF10">
    <property type="entry name" value="MOLYBDENUM IMPORT ATP-BINDING PROTEIN MODC 2"/>
    <property type="match status" value="1"/>
</dbReference>
<evidence type="ECO:0000256" key="6">
    <source>
        <dbReference type="ARBA" id="ARBA00022840"/>
    </source>
</evidence>
<dbReference type="STRING" id="280332.CQ12_25310"/>
<dbReference type="Proteomes" id="UP000050863">
    <property type="component" value="Unassembled WGS sequence"/>
</dbReference>
<sequence length="386" mass="41075">MRTATPGQIEIAFKGQPGSSPLDAHFSVPAKGVTAIFGPTGCGKTAVARCIAGLEHLPTGFCAIDGEVWQDETTFRPPHLRPIGYVFQHASLFPHLSVKRNLLYGARKAEPTPNAFEEVIELMGIAPLLDRSPALLTGGEQQRIAIGRALLSQPRLLVMDEPLAALDRRAKSEILPFLERLHEKVALPMIYITHDMVEIERLANHLVIMERGTVTAAGPLHVLQTDPALPLAASREAAVSLDAVVGGYDGRYGLLILRVKGARVLVPAAPLPPGVHQRLRVAARDVSVAREPPRANSIVNVFPARIKASLPLGAGEITLVLALGGSGTEILARITRFSFDSLGLKDGMDVFAQVEGVMLVSASEPPLRTIVASTPAGDAGQPSPVP</sequence>
<dbReference type="SUPFAM" id="SSF52540">
    <property type="entry name" value="P-loop containing nucleoside triphosphate hydrolases"/>
    <property type="match status" value="1"/>
</dbReference>
<dbReference type="NCBIfam" id="TIGR02142">
    <property type="entry name" value="modC_ABC"/>
    <property type="match status" value="1"/>
</dbReference>
<evidence type="ECO:0000259" key="12">
    <source>
        <dbReference type="PROSITE" id="PS51866"/>
    </source>
</evidence>
<evidence type="ECO:0000256" key="3">
    <source>
        <dbReference type="ARBA" id="ARBA00022505"/>
    </source>
</evidence>
<dbReference type="InterPro" id="IPR003593">
    <property type="entry name" value="AAA+_ATPase"/>
</dbReference>
<evidence type="ECO:0000313" key="14">
    <source>
        <dbReference type="Proteomes" id="UP000050863"/>
    </source>
</evidence>
<dbReference type="PROSITE" id="PS51866">
    <property type="entry name" value="MOP"/>
    <property type="match status" value="1"/>
</dbReference>
<dbReference type="InterPro" id="IPR027417">
    <property type="entry name" value="P-loop_NTPase"/>
</dbReference>
<dbReference type="AlphaFoldDB" id="A0A0R3LJK0"/>
<evidence type="ECO:0000256" key="9">
    <source>
        <dbReference type="ARBA" id="ARBA00024722"/>
    </source>
</evidence>
<evidence type="ECO:0000256" key="10">
    <source>
        <dbReference type="PROSITE-ProRule" id="PRU01213"/>
    </source>
</evidence>
<accession>A0A0R3LJK0</accession>
<dbReference type="Gene3D" id="3.40.50.300">
    <property type="entry name" value="P-loop containing nucleotide triphosphate hydrolases"/>
    <property type="match status" value="1"/>
</dbReference>
<keyword evidence="4" id="KW-0997">Cell inner membrane</keyword>
<organism evidence="13 14">
    <name type="scientific">Bradyrhizobium jicamae</name>
    <dbReference type="NCBI Taxonomy" id="280332"/>
    <lineage>
        <taxon>Bacteria</taxon>
        <taxon>Pseudomonadati</taxon>
        <taxon>Pseudomonadota</taxon>
        <taxon>Alphaproteobacteria</taxon>
        <taxon>Hyphomicrobiales</taxon>
        <taxon>Nitrobacteraceae</taxon>
        <taxon>Bradyrhizobium</taxon>
    </lineage>
</organism>
<dbReference type="Pfam" id="PF03459">
    <property type="entry name" value="TOBE"/>
    <property type="match status" value="1"/>
</dbReference>
<dbReference type="SUPFAM" id="SSF50331">
    <property type="entry name" value="MOP-like"/>
    <property type="match status" value="1"/>
</dbReference>
<comment type="function">
    <text evidence="9">Involved in beta-(1--&gt;2)glucan export. Transmembrane domains (TMD) form a pore in the inner membrane and the ATP-binding domain (NBD) is responsible for energy generation.</text>
</comment>
<keyword evidence="3 10" id="KW-0500">Molybdenum</keyword>
<dbReference type="SMART" id="SM00382">
    <property type="entry name" value="AAA"/>
    <property type="match status" value="1"/>
</dbReference>
<dbReference type="GO" id="GO:0016887">
    <property type="term" value="F:ATP hydrolysis activity"/>
    <property type="evidence" value="ECO:0007669"/>
    <property type="project" value="InterPro"/>
</dbReference>
<dbReference type="PROSITE" id="PS50893">
    <property type="entry name" value="ABC_TRANSPORTER_2"/>
    <property type="match status" value="1"/>
</dbReference>
<evidence type="ECO:0000256" key="4">
    <source>
        <dbReference type="ARBA" id="ARBA00022519"/>
    </source>
</evidence>
<dbReference type="InterPro" id="IPR011868">
    <property type="entry name" value="ModC_ABC_ATP-bd"/>
</dbReference>
<name>A0A0R3LJK0_9BRAD</name>
<dbReference type="OrthoDB" id="9802264at2"/>
<dbReference type="RefSeq" id="WP_057836068.1">
    <property type="nucleotide sequence ID" value="NZ_LLXZ01000096.1"/>
</dbReference>
<evidence type="ECO:0000259" key="11">
    <source>
        <dbReference type="PROSITE" id="PS50893"/>
    </source>
</evidence>
<dbReference type="InterPro" id="IPR003439">
    <property type="entry name" value="ABC_transporter-like_ATP-bd"/>
</dbReference>
<evidence type="ECO:0000256" key="1">
    <source>
        <dbReference type="ARBA" id="ARBA00022448"/>
    </source>
</evidence>
<dbReference type="GO" id="GO:0140359">
    <property type="term" value="F:ABC-type transporter activity"/>
    <property type="evidence" value="ECO:0007669"/>
    <property type="project" value="InterPro"/>
</dbReference>
<protein>
    <submittedName>
        <fullName evidence="13">Molybdenum ABC transporter ATP-binding protein</fullName>
    </submittedName>
</protein>
<dbReference type="GO" id="GO:0016020">
    <property type="term" value="C:membrane"/>
    <property type="evidence" value="ECO:0007669"/>
    <property type="project" value="InterPro"/>
</dbReference>
<proteinExistence type="predicted"/>
<keyword evidence="6 13" id="KW-0067">ATP-binding</keyword>
<comment type="caution">
    <text evidence="13">The sequence shown here is derived from an EMBL/GenBank/DDBJ whole genome shotgun (WGS) entry which is preliminary data.</text>
</comment>
<evidence type="ECO:0000256" key="7">
    <source>
        <dbReference type="ARBA" id="ARBA00022967"/>
    </source>
</evidence>
<dbReference type="GO" id="GO:0005524">
    <property type="term" value="F:ATP binding"/>
    <property type="evidence" value="ECO:0007669"/>
    <property type="project" value="UniProtKB-KW"/>
</dbReference>
<dbReference type="InterPro" id="IPR004606">
    <property type="entry name" value="Mop_domain"/>
</dbReference>
<dbReference type="EMBL" id="LLXZ01000096">
    <property type="protein sequence ID" value="KRR07921.1"/>
    <property type="molecule type" value="Genomic_DNA"/>
</dbReference>
<dbReference type="InterPro" id="IPR050334">
    <property type="entry name" value="Molybdenum_import_ModC"/>
</dbReference>
<keyword evidence="2" id="KW-1003">Cell membrane</keyword>
<feature type="domain" description="ABC transporter" evidence="11">
    <location>
        <begin position="6"/>
        <end position="236"/>
    </location>
</feature>
<keyword evidence="8" id="KW-0472">Membrane</keyword>
<keyword evidence="1" id="KW-0813">Transport</keyword>
<evidence type="ECO:0000256" key="2">
    <source>
        <dbReference type="ARBA" id="ARBA00022475"/>
    </source>
</evidence>
<dbReference type="GO" id="GO:0015098">
    <property type="term" value="F:molybdate ion transmembrane transporter activity"/>
    <property type="evidence" value="ECO:0007669"/>
    <property type="project" value="InterPro"/>
</dbReference>
<evidence type="ECO:0000256" key="8">
    <source>
        <dbReference type="ARBA" id="ARBA00023136"/>
    </source>
</evidence>
<dbReference type="Pfam" id="PF00005">
    <property type="entry name" value="ABC_tran"/>
    <property type="match status" value="1"/>
</dbReference>
<keyword evidence="5" id="KW-0547">Nucleotide-binding</keyword>
<dbReference type="InterPro" id="IPR005116">
    <property type="entry name" value="Transp-assoc_OB_typ1"/>
</dbReference>
<keyword evidence="7" id="KW-1278">Translocase</keyword>
<dbReference type="PANTHER" id="PTHR43514">
    <property type="entry name" value="ABC TRANSPORTER I FAMILY MEMBER 10"/>
    <property type="match status" value="1"/>
</dbReference>
<evidence type="ECO:0000313" key="13">
    <source>
        <dbReference type="EMBL" id="KRR07921.1"/>
    </source>
</evidence>
<feature type="domain" description="Mop" evidence="12">
    <location>
        <begin position="295"/>
        <end position="363"/>
    </location>
</feature>
<reference evidence="13 14" key="1">
    <citation type="submission" date="2014-03" db="EMBL/GenBank/DDBJ databases">
        <title>Bradyrhizobium valentinum sp. nov., isolated from effective nodules of Lupinus mariae-josephae, a lupine endemic of basic-lime soils in Eastern Spain.</title>
        <authorList>
            <person name="Duran D."/>
            <person name="Rey L."/>
            <person name="Navarro A."/>
            <person name="Busquets A."/>
            <person name="Imperial J."/>
            <person name="Ruiz-Argueso T."/>
        </authorList>
    </citation>
    <scope>NUCLEOTIDE SEQUENCE [LARGE SCALE GENOMIC DNA]</scope>
    <source>
        <strain evidence="13 14">PAC68</strain>
    </source>
</reference>
<dbReference type="InterPro" id="IPR008995">
    <property type="entry name" value="Mo/tungstate-bd_C_term_dom"/>
</dbReference>
<keyword evidence="14" id="KW-1185">Reference proteome</keyword>